<name>J3NGR1_GAET3</name>
<evidence type="ECO:0000313" key="5">
    <source>
        <dbReference type="EMBL" id="EJT80451.1"/>
    </source>
</evidence>
<evidence type="ECO:0000256" key="2">
    <source>
        <dbReference type="ARBA" id="ARBA00023444"/>
    </source>
</evidence>
<gene>
    <name evidence="6" type="primary">20340908</name>
    <name evidence="5" type="ORF">GGTG_00450</name>
</gene>
<sequence length="431" mass="45757">MADEELLDKVHSLSDLELAALLCLVSRENCLISTTTEALDDLVAELQLISSRTFGLKSVIVECGPHTTLEDFATGLLLPSQPSSPATARTGLQSGSGSGSPYARSDSYFLAHAGGASPVLRPGGTAAGLLTPPAVASGSSALQRPTLLAPSVSSGYNRNINHSSANSSNNGSGSGRLHPVPGPGAIANVVIARGLDRAPRAVQIQALELLRTRRIFTRTTVQAAPKPFLLVAALEAQSGGRAHVTPHLNDHFYIAHWHDPEDGFVNLEEQQQKEAEIGAGLGGRAGSSTDGAGYGTQQVEEPLLSDADIGSLARASQEVQMDIDVLRYLMNIASFLRVHRAVASGVTPTSTKHFERLAKCMAALHRLDYVTPSLVAMAAKKIYLHRIRIVEPSKERSMQWGSELSAIETMLEETGPEEVMEDVLSVVTPPL</sequence>
<feature type="compositionally biased region" description="Low complexity" evidence="3">
    <location>
        <begin position="157"/>
        <end position="171"/>
    </location>
</feature>
<dbReference type="VEuPathDB" id="FungiDB:GGTG_00450"/>
<dbReference type="Proteomes" id="UP000006039">
    <property type="component" value="Unassembled WGS sequence"/>
</dbReference>
<comment type="pathway">
    <text evidence="2">Porphyrin-containing compound metabolism.</text>
</comment>
<feature type="domain" description="ChlI/MoxR AAA lid" evidence="4">
    <location>
        <begin position="336"/>
        <end position="396"/>
    </location>
</feature>
<dbReference type="RefSeq" id="XP_009216460.1">
    <property type="nucleotide sequence ID" value="XM_009218196.1"/>
</dbReference>
<dbReference type="EnsemblFungi" id="EJT80451">
    <property type="protein sequence ID" value="EJT80451"/>
    <property type="gene ID" value="GGTG_00450"/>
</dbReference>
<evidence type="ECO:0000256" key="1">
    <source>
        <dbReference type="ARBA" id="ARBA00012825"/>
    </source>
</evidence>
<dbReference type="eggNOG" id="ENOG502QQMN">
    <property type="taxonomic scope" value="Eukaryota"/>
</dbReference>
<evidence type="ECO:0000313" key="7">
    <source>
        <dbReference type="Proteomes" id="UP000006039"/>
    </source>
</evidence>
<dbReference type="OrthoDB" id="5582146at2759"/>
<protein>
    <recommendedName>
        <fullName evidence="1">magnesium chelatase</fullName>
        <ecNumber evidence="1">6.6.1.1</ecNumber>
    </recommendedName>
</protein>
<dbReference type="InterPro" id="IPR041628">
    <property type="entry name" value="ChlI/MoxR_AAA_lid"/>
</dbReference>
<dbReference type="EC" id="6.6.1.1" evidence="1"/>
<dbReference type="Pfam" id="PF17863">
    <property type="entry name" value="AAA_lid_2"/>
    <property type="match status" value="1"/>
</dbReference>
<keyword evidence="7" id="KW-1185">Reference proteome</keyword>
<feature type="region of interest" description="Disordered" evidence="3">
    <location>
        <begin position="153"/>
        <end position="180"/>
    </location>
</feature>
<evidence type="ECO:0000313" key="6">
    <source>
        <dbReference type="EnsemblFungi" id="EJT80451"/>
    </source>
</evidence>
<dbReference type="EMBL" id="GL385395">
    <property type="protein sequence ID" value="EJT80451.1"/>
    <property type="molecule type" value="Genomic_DNA"/>
</dbReference>
<dbReference type="PANTHER" id="PTHR11603:SF132">
    <property type="entry name" value="C2H2-TYPE DOMAIN-CONTAINING PROTEIN"/>
    <property type="match status" value="1"/>
</dbReference>
<evidence type="ECO:0000256" key="3">
    <source>
        <dbReference type="SAM" id="MobiDB-lite"/>
    </source>
</evidence>
<reference evidence="5" key="3">
    <citation type="submission" date="2010-09" db="EMBL/GenBank/DDBJ databases">
        <title>Annotation of Gaeumannomyces graminis var. tritici R3-111a-1.</title>
        <authorList>
            <consortium name="The Broad Institute Genome Sequencing Platform"/>
            <person name="Ma L.-J."/>
            <person name="Dead R."/>
            <person name="Young S.K."/>
            <person name="Zeng Q."/>
            <person name="Gargeya S."/>
            <person name="Fitzgerald M."/>
            <person name="Haas B."/>
            <person name="Abouelleil A."/>
            <person name="Alvarado L."/>
            <person name="Arachchi H.M."/>
            <person name="Berlin A."/>
            <person name="Brown A."/>
            <person name="Chapman S.B."/>
            <person name="Chen Z."/>
            <person name="Dunbar C."/>
            <person name="Freedman E."/>
            <person name="Gearin G."/>
            <person name="Gellesch M."/>
            <person name="Goldberg J."/>
            <person name="Griggs A."/>
            <person name="Gujja S."/>
            <person name="Heiman D."/>
            <person name="Howarth C."/>
            <person name="Larson L."/>
            <person name="Lui A."/>
            <person name="MacDonald P.J.P."/>
            <person name="Mehta T."/>
            <person name="Montmayeur A."/>
            <person name="Murphy C."/>
            <person name="Neiman D."/>
            <person name="Pearson M."/>
            <person name="Priest M."/>
            <person name="Roberts A."/>
            <person name="Saif S."/>
            <person name="Shea T."/>
            <person name="Shenoy N."/>
            <person name="Sisk P."/>
            <person name="Stolte C."/>
            <person name="Sykes S."/>
            <person name="Yandava C."/>
            <person name="Wortman J."/>
            <person name="Nusbaum C."/>
            <person name="Birren B."/>
        </authorList>
    </citation>
    <scope>NUCLEOTIDE SEQUENCE</scope>
    <source>
        <strain evidence="5">R3-111a-1</strain>
    </source>
</reference>
<dbReference type="AlphaFoldDB" id="J3NGR1"/>
<reference evidence="7" key="1">
    <citation type="submission" date="2010-07" db="EMBL/GenBank/DDBJ databases">
        <title>The genome sequence of Gaeumannomyces graminis var. tritici strain R3-111a-1.</title>
        <authorList>
            <consortium name="The Broad Institute Genome Sequencing Platform"/>
            <person name="Ma L.-J."/>
            <person name="Dead R."/>
            <person name="Young S."/>
            <person name="Zeng Q."/>
            <person name="Koehrsen M."/>
            <person name="Alvarado L."/>
            <person name="Berlin A."/>
            <person name="Chapman S.B."/>
            <person name="Chen Z."/>
            <person name="Freedman E."/>
            <person name="Gellesch M."/>
            <person name="Goldberg J."/>
            <person name="Griggs A."/>
            <person name="Gujja S."/>
            <person name="Heilman E.R."/>
            <person name="Heiman D."/>
            <person name="Hepburn T."/>
            <person name="Howarth C."/>
            <person name="Jen D."/>
            <person name="Larson L."/>
            <person name="Mehta T."/>
            <person name="Neiman D."/>
            <person name="Pearson M."/>
            <person name="Roberts A."/>
            <person name="Saif S."/>
            <person name="Shea T."/>
            <person name="Shenoy N."/>
            <person name="Sisk P."/>
            <person name="Stolte C."/>
            <person name="Sykes S."/>
            <person name="Walk T."/>
            <person name="White J."/>
            <person name="Yandava C."/>
            <person name="Haas B."/>
            <person name="Nusbaum C."/>
            <person name="Birren B."/>
        </authorList>
    </citation>
    <scope>NUCLEOTIDE SEQUENCE [LARGE SCALE GENOMIC DNA]</scope>
    <source>
        <strain evidence="7">R3-111a-1</strain>
    </source>
</reference>
<dbReference type="HOGENOM" id="CLU_034390_0_0_1"/>
<organism evidence="5">
    <name type="scientific">Gaeumannomyces tritici (strain R3-111a-1)</name>
    <name type="common">Wheat and barley take-all root rot fungus</name>
    <name type="synonym">Gaeumannomyces graminis var. tritici</name>
    <dbReference type="NCBI Taxonomy" id="644352"/>
    <lineage>
        <taxon>Eukaryota</taxon>
        <taxon>Fungi</taxon>
        <taxon>Dikarya</taxon>
        <taxon>Ascomycota</taxon>
        <taxon>Pezizomycotina</taxon>
        <taxon>Sordariomycetes</taxon>
        <taxon>Sordariomycetidae</taxon>
        <taxon>Magnaporthales</taxon>
        <taxon>Magnaporthaceae</taxon>
        <taxon>Gaeumannomyces</taxon>
    </lineage>
</organism>
<dbReference type="PANTHER" id="PTHR11603">
    <property type="entry name" value="AAA FAMILY ATPASE"/>
    <property type="match status" value="1"/>
</dbReference>
<proteinExistence type="predicted"/>
<dbReference type="GeneID" id="20340908"/>
<reference evidence="6" key="4">
    <citation type="journal article" date="2015" name="G3 (Bethesda)">
        <title>Genome sequences of three phytopathogenic species of the Magnaporthaceae family of fungi.</title>
        <authorList>
            <person name="Okagaki L.H."/>
            <person name="Nunes C.C."/>
            <person name="Sailsbery J."/>
            <person name="Clay B."/>
            <person name="Brown D."/>
            <person name="John T."/>
            <person name="Oh Y."/>
            <person name="Young N."/>
            <person name="Fitzgerald M."/>
            <person name="Haas B.J."/>
            <person name="Zeng Q."/>
            <person name="Young S."/>
            <person name="Adiconis X."/>
            <person name="Fan L."/>
            <person name="Levin J.Z."/>
            <person name="Mitchell T.K."/>
            <person name="Okubara P.A."/>
            <person name="Farman M.L."/>
            <person name="Kohn L.M."/>
            <person name="Birren B."/>
            <person name="Ma L.-J."/>
            <person name="Dean R.A."/>
        </authorList>
    </citation>
    <scope>NUCLEOTIDE SEQUENCE</scope>
    <source>
        <strain evidence="6">R3-111a-1</strain>
    </source>
</reference>
<dbReference type="Gene3D" id="1.10.8.80">
    <property type="entry name" value="Magnesium chelatase subunit I, C-Terminal domain"/>
    <property type="match status" value="1"/>
</dbReference>
<dbReference type="GO" id="GO:0016851">
    <property type="term" value="F:magnesium chelatase activity"/>
    <property type="evidence" value="ECO:0007669"/>
    <property type="project" value="UniProtKB-EC"/>
</dbReference>
<dbReference type="InterPro" id="IPR052041">
    <property type="entry name" value="Nucleic_acid_metab_PIN/TRAM"/>
</dbReference>
<accession>J3NGR1</accession>
<evidence type="ECO:0000259" key="4">
    <source>
        <dbReference type="Pfam" id="PF17863"/>
    </source>
</evidence>
<reference evidence="5" key="2">
    <citation type="submission" date="2010-07" db="EMBL/GenBank/DDBJ databases">
        <authorList>
            <consortium name="The Broad Institute Genome Sequencing Platform"/>
            <consortium name="Broad Institute Genome Sequencing Center for Infectious Disease"/>
            <person name="Ma L.-J."/>
            <person name="Dead R."/>
            <person name="Young S."/>
            <person name="Zeng Q."/>
            <person name="Koehrsen M."/>
            <person name="Alvarado L."/>
            <person name="Berlin A."/>
            <person name="Chapman S.B."/>
            <person name="Chen Z."/>
            <person name="Freedman E."/>
            <person name="Gellesch M."/>
            <person name="Goldberg J."/>
            <person name="Griggs A."/>
            <person name="Gujja S."/>
            <person name="Heilman E.R."/>
            <person name="Heiman D."/>
            <person name="Hepburn T."/>
            <person name="Howarth C."/>
            <person name="Jen D."/>
            <person name="Larson L."/>
            <person name="Mehta T."/>
            <person name="Neiman D."/>
            <person name="Pearson M."/>
            <person name="Roberts A."/>
            <person name="Saif S."/>
            <person name="Shea T."/>
            <person name="Shenoy N."/>
            <person name="Sisk P."/>
            <person name="Stolte C."/>
            <person name="Sykes S."/>
            <person name="Walk T."/>
            <person name="White J."/>
            <person name="Yandava C."/>
            <person name="Haas B."/>
            <person name="Nusbaum C."/>
            <person name="Birren B."/>
        </authorList>
    </citation>
    <scope>NUCLEOTIDE SEQUENCE</scope>
    <source>
        <strain evidence="5">R3-111a-1</strain>
    </source>
</reference>
<reference evidence="6" key="5">
    <citation type="submission" date="2018-04" db="UniProtKB">
        <authorList>
            <consortium name="EnsemblFungi"/>
        </authorList>
    </citation>
    <scope>IDENTIFICATION</scope>
    <source>
        <strain evidence="6">R3-111a-1</strain>
    </source>
</reference>